<feature type="transmembrane region" description="Helical" evidence="9">
    <location>
        <begin position="59"/>
        <end position="81"/>
    </location>
</feature>
<evidence type="ECO:0000256" key="4">
    <source>
        <dbReference type="ARBA" id="ARBA00022692"/>
    </source>
</evidence>
<evidence type="ECO:0000313" key="11">
    <source>
        <dbReference type="EMBL" id="RNM16345.1"/>
    </source>
</evidence>
<dbReference type="EMBL" id="RJSF01000009">
    <property type="protein sequence ID" value="RNM16345.1"/>
    <property type="molecule type" value="Genomic_DNA"/>
</dbReference>
<dbReference type="Gene3D" id="3.30.565.10">
    <property type="entry name" value="Histidine kinase-like ATPase, C-terminal domain"/>
    <property type="match status" value="1"/>
</dbReference>
<dbReference type="GO" id="GO:0005886">
    <property type="term" value="C:plasma membrane"/>
    <property type="evidence" value="ECO:0007669"/>
    <property type="project" value="UniProtKB-SubCell"/>
</dbReference>
<feature type="transmembrane region" description="Helical" evidence="9">
    <location>
        <begin position="238"/>
        <end position="256"/>
    </location>
</feature>
<dbReference type="OrthoDB" id="227596at2"/>
<feature type="transmembrane region" description="Helical" evidence="9">
    <location>
        <begin position="93"/>
        <end position="115"/>
    </location>
</feature>
<dbReference type="Pfam" id="PF07730">
    <property type="entry name" value="HisKA_3"/>
    <property type="match status" value="1"/>
</dbReference>
<comment type="caution">
    <text evidence="11">The sequence shown here is derived from an EMBL/GenBank/DDBJ whole genome shotgun (WGS) entry which is preliminary data.</text>
</comment>
<dbReference type="PANTHER" id="PTHR24421">
    <property type="entry name" value="NITRATE/NITRITE SENSOR PROTEIN NARX-RELATED"/>
    <property type="match status" value="1"/>
</dbReference>
<evidence type="ECO:0000256" key="6">
    <source>
        <dbReference type="ARBA" id="ARBA00022989"/>
    </source>
</evidence>
<keyword evidence="6 9" id="KW-1133">Transmembrane helix</keyword>
<sequence length="655" mass="68839">MTRTLPLLAAVVAVAGEAVAIAASPAGSARWNEVAVAAVVVAYAGVGALILWHRPGHPVGRIATAIAPVWGVGQAFVATSYRTLEQHPHTELAALGSVTGSLLRALPWLVAVLWLPLRFPDGARTTTRLHRVAERTSMVTIAGFTVATLFAPHLTDLRVDQIRNPIGAPGPLGNVANALAGINLLLGAAAIGLAIGTLVQGYRRGGPLTRQQTLIFGMAFLLPIAGLVSSIWDAAGPWLFGAISLPLPVAIGVAVLQRRLYDLPLLVNRSLTYGSLWLVIAALYGLVVGGVGAMLRQQHAAWIPWLAAGVVAVTFSPLREALQAAANRLTYGQWSQPGEVLAATARRLGDASDVPALLGELVEDVGAALDLPFVAITSPDGRVLAARGDRPDLVDELPMTSYGVPVGVLSWARRPLRESDLGLLDDLARQLGTVVHAAGLLESVRSARERLVLAREEERRRLRRELHDGLGPALAGLTLQVDTVRNRVADQGADEGADQDLLALRSGIQATVVDVRRIVEGLRPAALDDLGLAEAVRQLAAHTELPVAVEADDLPRLPAATEVAAYRIVQEALTNAGRHAHARRACVRLHLVDGALVAEVADDGSGVVTPRPDGVGLGSMRSRAEEIGGSFELAAAEGRGTRVIARLPLDAGAVR</sequence>
<dbReference type="SUPFAM" id="SSF55874">
    <property type="entry name" value="ATPase domain of HSP90 chaperone/DNA topoisomerase II/histidine kinase"/>
    <property type="match status" value="1"/>
</dbReference>
<feature type="transmembrane region" description="Helical" evidence="9">
    <location>
        <begin position="175"/>
        <end position="202"/>
    </location>
</feature>
<dbReference type="InterPro" id="IPR050482">
    <property type="entry name" value="Sensor_HK_TwoCompSys"/>
</dbReference>
<feature type="transmembrane region" description="Helical" evidence="9">
    <location>
        <begin position="276"/>
        <end position="295"/>
    </location>
</feature>
<evidence type="ECO:0000256" key="8">
    <source>
        <dbReference type="ARBA" id="ARBA00023136"/>
    </source>
</evidence>
<protein>
    <submittedName>
        <fullName evidence="11">Sensor histidine kinase</fullName>
    </submittedName>
</protein>
<dbReference type="SMART" id="SM00387">
    <property type="entry name" value="HATPase_c"/>
    <property type="match status" value="1"/>
</dbReference>
<organism evidence="11 12">
    <name type="scientific">Nocardioides pocheonensis</name>
    <dbReference type="NCBI Taxonomy" id="661485"/>
    <lineage>
        <taxon>Bacteria</taxon>
        <taxon>Bacillati</taxon>
        <taxon>Actinomycetota</taxon>
        <taxon>Actinomycetes</taxon>
        <taxon>Propionibacteriales</taxon>
        <taxon>Nocardioidaceae</taxon>
        <taxon>Nocardioides</taxon>
    </lineage>
</organism>
<keyword evidence="3" id="KW-0808">Transferase</keyword>
<feature type="transmembrane region" description="Helical" evidence="9">
    <location>
        <begin position="32"/>
        <end position="52"/>
    </location>
</feature>
<dbReference type="InterPro" id="IPR011712">
    <property type="entry name" value="Sig_transdc_His_kin_sub3_dim/P"/>
</dbReference>
<keyword evidence="5 11" id="KW-0418">Kinase</keyword>
<dbReference type="InterPro" id="IPR003594">
    <property type="entry name" value="HATPase_dom"/>
</dbReference>
<dbReference type="RefSeq" id="WP_123221841.1">
    <property type="nucleotide sequence ID" value="NZ_RJSF01000009.1"/>
</dbReference>
<dbReference type="Pfam" id="PF02518">
    <property type="entry name" value="HATPase_c"/>
    <property type="match status" value="1"/>
</dbReference>
<feature type="domain" description="Histidine kinase/HSP90-like ATPase" evidence="10">
    <location>
        <begin position="560"/>
        <end position="651"/>
    </location>
</feature>
<feature type="transmembrane region" description="Helical" evidence="9">
    <location>
        <begin position="214"/>
        <end position="232"/>
    </location>
</feature>
<dbReference type="PANTHER" id="PTHR24421:SF37">
    <property type="entry name" value="SENSOR HISTIDINE KINASE NARS"/>
    <property type="match status" value="1"/>
</dbReference>
<dbReference type="Proteomes" id="UP000279994">
    <property type="component" value="Unassembled WGS sequence"/>
</dbReference>
<evidence type="ECO:0000256" key="9">
    <source>
        <dbReference type="SAM" id="Phobius"/>
    </source>
</evidence>
<keyword evidence="7" id="KW-0902">Two-component regulatory system</keyword>
<evidence type="ECO:0000256" key="7">
    <source>
        <dbReference type="ARBA" id="ARBA00023012"/>
    </source>
</evidence>
<evidence type="ECO:0000256" key="2">
    <source>
        <dbReference type="ARBA" id="ARBA00022475"/>
    </source>
</evidence>
<evidence type="ECO:0000259" key="10">
    <source>
        <dbReference type="SMART" id="SM00387"/>
    </source>
</evidence>
<evidence type="ECO:0000256" key="1">
    <source>
        <dbReference type="ARBA" id="ARBA00004651"/>
    </source>
</evidence>
<evidence type="ECO:0000256" key="3">
    <source>
        <dbReference type="ARBA" id="ARBA00022679"/>
    </source>
</evidence>
<dbReference type="Gene3D" id="1.20.5.1930">
    <property type="match status" value="1"/>
</dbReference>
<dbReference type="InterPro" id="IPR036890">
    <property type="entry name" value="HATPase_C_sf"/>
</dbReference>
<proteinExistence type="predicted"/>
<keyword evidence="4 9" id="KW-0812">Transmembrane</keyword>
<keyword evidence="12" id="KW-1185">Reference proteome</keyword>
<reference evidence="11 12" key="1">
    <citation type="submission" date="2018-11" db="EMBL/GenBank/DDBJ databases">
        <authorList>
            <person name="Li F."/>
        </authorList>
    </citation>
    <scope>NUCLEOTIDE SEQUENCE [LARGE SCALE GENOMIC DNA]</scope>
    <source>
        <strain evidence="11 12">Gsoil 818</strain>
    </source>
</reference>
<dbReference type="AlphaFoldDB" id="A0A3N0GV63"/>
<name>A0A3N0GV63_9ACTN</name>
<comment type="subcellular location">
    <subcellularLocation>
        <location evidence="1">Cell membrane</location>
        <topology evidence="1">Multi-pass membrane protein</topology>
    </subcellularLocation>
</comment>
<accession>A0A3N0GV63</accession>
<gene>
    <name evidence="11" type="ORF">EFL26_05195</name>
</gene>
<dbReference type="GO" id="GO:0000155">
    <property type="term" value="F:phosphorelay sensor kinase activity"/>
    <property type="evidence" value="ECO:0007669"/>
    <property type="project" value="InterPro"/>
</dbReference>
<dbReference type="CDD" id="cd16917">
    <property type="entry name" value="HATPase_UhpB-NarQ-NarX-like"/>
    <property type="match status" value="1"/>
</dbReference>
<dbReference type="GO" id="GO:0046983">
    <property type="term" value="F:protein dimerization activity"/>
    <property type="evidence" value="ECO:0007669"/>
    <property type="project" value="InterPro"/>
</dbReference>
<evidence type="ECO:0000256" key="5">
    <source>
        <dbReference type="ARBA" id="ARBA00022777"/>
    </source>
</evidence>
<feature type="transmembrane region" description="Helical" evidence="9">
    <location>
        <begin position="136"/>
        <end position="155"/>
    </location>
</feature>
<keyword evidence="2" id="KW-1003">Cell membrane</keyword>
<keyword evidence="8 9" id="KW-0472">Membrane</keyword>
<evidence type="ECO:0000313" key="12">
    <source>
        <dbReference type="Proteomes" id="UP000279994"/>
    </source>
</evidence>